<evidence type="ECO:0000313" key="1">
    <source>
        <dbReference type="EMBL" id="ENN88503.1"/>
    </source>
</evidence>
<keyword evidence="2" id="KW-1185">Reference proteome</keyword>
<protein>
    <recommendedName>
        <fullName evidence="3">BREX-3 system P-loop-containing protein BrxF</fullName>
    </recommendedName>
</protein>
<dbReference type="InterPro" id="IPR048067">
    <property type="entry name" value="BREX_3_BrxF"/>
</dbReference>
<reference evidence="1 2" key="1">
    <citation type="journal article" date="2012" name="BMC Genomics">
        <title>Genomic basis of broad host range and environmental adaptability of Rhizobium tropici CIAT 899 and Rhizobium sp. PRF 81 which are used in inoculants for common bean (Phaseolus vulgaris L.).</title>
        <authorList>
            <person name="Ormeno-Orrillo E."/>
            <person name="Menna P."/>
            <person name="Almeida L.G."/>
            <person name="Ollero F.J."/>
            <person name="Nicolas M.F."/>
            <person name="Pains Rodrigues E."/>
            <person name="Shigueyoshi Nakatani A."/>
            <person name="Silva Batista J.S."/>
            <person name="Oliveira Chueire L.M."/>
            <person name="Souza R.C."/>
            <person name="Ribeiro Vasconcelos A.T."/>
            <person name="Megias M."/>
            <person name="Hungria M."/>
            <person name="Martinez-Romero E."/>
        </authorList>
    </citation>
    <scope>NUCLEOTIDE SEQUENCE [LARGE SCALE GENOMIC DNA]</scope>
    <source>
        <strain evidence="1 2">PRF 81</strain>
    </source>
</reference>
<sequence>MTHEFAFPSDVADLPALERLTEEINALQSKLIMLAGSGKTRLLRALAQRLNGEALNVGATLGRRLAVTPVSDRGFSTNELLREITDGVGNDAPLLLDNLEVLFEPSLKVNPLNVIKLLAHSRRVIAVWPGEVRNDRLTYAGMGHPEHRDYSRDGVVVFETAQRQ</sequence>
<dbReference type="OrthoDB" id="7503064at2"/>
<dbReference type="NCBIfam" id="NF033453">
    <property type="entry name" value="BREX_3_BrxF"/>
    <property type="match status" value="1"/>
</dbReference>
<dbReference type="PATRIC" id="fig|363754.4.peg.1529"/>
<dbReference type="Proteomes" id="UP000012429">
    <property type="component" value="Unassembled WGS sequence"/>
</dbReference>
<organism evidence="1 2">
    <name type="scientific">Rhizobium freirei PRF 81</name>
    <dbReference type="NCBI Taxonomy" id="363754"/>
    <lineage>
        <taxon>Bacteria</taxon>
        <taxon>Pseudomonadati</taxon>
        <taxon>Pseudomonadota</taxon>
        <taxon>Alphaproteobacteria</taxon>
        <taxon>Hyphomicrobiales</taxon>
        <taxon>Rhizobiaceae</taxon>
        <taxon>Rhizobium/Agrobacterium group</taxon>
        <taxon>Rhizobium</taxon>
    </lineage>
</organism>
<dbReference type="AlphaFoldDB" id="N6UEB6"/>
<dbReference type="SUPFAM" id="SSF52540">
    <property type="entry name" value="P-loop containing nucleoside triphosphate hydrolases"/>
    <property type="match status" value="1"/>
</dbReference>
<gene>
    <name evidence="1" type="ORF">RHSP_04900</name>
</gene>
<comment type="caution">
    <text evidence="1">The sequence shown here is derived from an EMBL/GenBank/DDBJ whole genome shotgun (WGS) entry which is preliminary data.</text>
</comment>
<dbReference type="InterPro" id="IPR027417">
    <property type="entry name" value="P-loop_NTPase"/>
</dbReference>
<evidence type="ECO:0000313" key="2">
    <source>
        <dbReference type="Proteomes" id="UP000012429"/>
    </source>
</evidence>
<dbReference type="STRING" id="363754.RHSP_04900"/>
<dbReference type="EMBL" id="AQHN01000020">
    <property type="protein sequence ID" value="ENN88503.1"/>
    <property type="molecule type" value="Genomic_DNA"/>
</dbReference>
<dbReference type="RefSeq" id="WP_004111596.1">
    <property type="nucleotide sequence ID" value="NZ_AQHN01000020.1"/>
</dbReference>
<evidence type="ECO:0008006" key="3">
    <source>
        <dbReference type="Google" id="ProtNLM"/>
    </source>
</evidence>
<accession>N6UEB6</accession>
<proteinExistence type="predicted"/>
<name>N6UEB6_9HYPH</name>